<proteinExistence type="predicted"/>
<organism evidence="1">
    <name type="scientific">Candidatus Kentrum sp. LFY</name>
    <dbReference type="NCBI Taxonomy" id="2126342"/>
    <lineage>
        <taxon>Bacteria</taxon>
        <taxon>Pseudomonadati</taxon>
        <taxon>Pseudomonadota</taxon>
        <taxon>Gammaproteobacteria</taxon>
        <taxon>Candidatus Kentrum</taxon>
    </lineage>
</organism>
<accession>A0A450WIJ0</accession>
<reference evidence="1" key="1">
    <citation type="submission" date="2019-02" db="EMBL/GenBank/DDBJ databases">
        <authorList>
            <person name="Gruber-Vodicka R. H."/>
            <person name="Seah K. B. B."/>
        </authorList>
    </citation>
    <scope>NUCLEOTIDE SEQUENCE</scope>
    <source>
        <strain evidence="1">BECK_BY7</strain>
    </source>
</reference>
<sequence>MFATRWFVIGIRTRDARRKWPGEAERKIDESTQKPVIVDPSDSSRWGNPRKPRRHYMQFPLDNSHHRANVCGWSRRFYRLWSHKNSWVVFYHPWHWVPPIHGGMTGVLNFHTIARNNLSRPPEIMDLVVIEVRRAWQCPILHTPFHHRDR</sequence>
<protein>
    <submittedName>
        <fullName evidence="1">Uncharacterized protein</fullName>
    </submittedName>
</protein>
<gene>
    <name evidence="1" type="ORF">BECKLFY1418C_GA0070996_102625</name>
</gene>
<evidence type="ECO:0000313" key="1">
    <source>
        <dbReference type="EMBL" id="VFK16851.1"/>
    </source>
</evidence>
<dbReference type="EMBL" id="CAADFN010000026">
    <property type="protein sequence ID" value="VFK16851.1"/>
    <property type="molecule type" value="Genomic_DNA"/>
</dbReference>
<dbReference type="AlphaFoldDB" id="A0A450WIJ0"/>
<name>A0A450WIJ0_9GAMM</name>